<dbReference type="Pfam" id="PF13358">
    <property type="entry name" value="DDE_3"/>
    <property type="match status" value="1"/>
</dbReference>
<organism evidence="2 3">
    <name type="scientific">Mytilus coruscus</name>
    <name type="common">Sea mussel</name>
    <dbReference type="NCBI Taxonomy" id="42192"/>
    <lineage>
        <taxon>Eukaryota</taxon>
        <taxon>Metazoa</taxon>
        <taxon>Spiralia</taxon>
        <taxon>Lophotrochozoa</taxon>
        <taxon>Mollusca</taxon>
        <taxon>Bivalvia</taxon>
        <taxon>Autobranchia</taxon>
        <taxon>Pteriomorphia</taxon>
        <taxon>Mytilida</taxon>
        <taxon>Mytiloidea</taxon>
        <taxon>Mytilidae</taxon>
        <taxon>Mytilinae</taxon>
        <taxon>Mytilus</taxon>
    </lineage>
</organism>
<dbReference type="Gene3D" id="3.30.420.10">
    <property type="entry name" value="Ribonuclease H-like superfamily/Ribonuclease H"/>
    <property type="match status" value="1"/>
</dbReference>
<accession>A0A6J8EZS3</accession>
<dbReference type="EMBL" id="CACVKT020010403">
    <property type="protein sequence ID" value="CAC5426159.1"/>
    <property type="molecule type" value="Genomic_DNA"/>
</dbReference>
<name>A0A6J8EZS3_MYTCO</name>
<proteinExistence type="predicted"/>
<evidence type="ECO:0000313" key="3">
    <source>
        <dbReference type="Proteomes" id="UP000507470"/>
    </source>
</evidence>
<dbReference type="PANTHER" id="PTHR23022">
    <property type="entry name" value="TRANSPOSABLE ELEMENT-RELATED"/>
    <property type="match status" value="1"/>
</dbReference>
<dbReference type="GO" id="GO:0003676">
    <property type="term" value="F:nucleic acid binding"/>
    <property type="evidence" value="ECO:0007669"/>
    <property type="project" value="InterPro"/>
</dbReference>
<evidence type="ECO:0000313" key="2">
    <source>
        <dbReference type="EMBL" id="CAC5426159.1"/>
    </source>
</evidence>
<protein>
    <recommendedName>
        <fullName evidence="1">Tc1-like transposase DDE domain-containing protein</fullName>
    </recommendedName>
</protein>
<evidence type="ECO:0000259" key="1">
    <source>
        <dbReference type="Pfam" id="PF13358"/>
    </source>
</evidence>
<dbReference type="InterPro" id="IPR036397">
    <property type="entry name" value="RNaseH_sf"/>
</dbReference>
<dbReference type="PANTHER" id="PTHR23022:SF135">
    <property type="entry name" value="SI:DKEY-77F5.3"/>
    <property type="match status" value="1"/>
</dbReference>
<dbReference type="Proteomes" id="UP000507470">
    <property type="component" value="Unassembled WGS sequence"/>
</dbReference>
<gene>
    <name evidence="2" type="ORF">MCOR_57895</name>
</gene>
<sequence>MVRTSHLTKLDIVRLYRNSYTTRDIRAALNSKGIKVTRQVIDYWVQQYRLGKFTDEITCPSATKVKTMKTLTRADVQFVKRTLSSEPCTSSRTLHKRLLLKGSKVSLSTTKRAIVHAGFTCTKPRYCQMVRHVNKEKRVAFCKMLVENNDQFNDMIFSDECTVQLHQNKVYIYRRYDQVRPSLPKPKHPLKVHVWAGISKRGATPILIFDGIMNGQFFTDHILRDTFLPYVRRKFPDQHRFQMDNDPKHRSKVSKDFMTANGINWWDVWPSESADLNPIEMVWSQLKRHLSTINMTSKEELVNNIRLFWSTYMTKLQCATYIDHVYKVVPVCILMKGQATGSIPNKIFKEPSHGKTISYFQTLLWSPSYDDTRKRLGFKDKKNLTRAHTAD</sequence>
<dbReference type="InterPro" id="IPR052338">
    <property type="entry name" value="Transposase_5"/>
</dbReference>
<keyword evidence="3" id="KW-1185">Reference proteome</keyword>
<dbReference type="AlphaFoldDB" id="A0A6J8EZS3"/>
<dbReference type="OrthoDB" id="6047021at2759"/>
<feature type="domain" description="Tc1-like transposase DDE" evidence="1">
    <location>
        <begin position="154"/>
        <end position="301"/>
    </location>
</feature>
<reference evidence="2 3" key="1">
    <citation type="submission" date="2020-06" db="EMBL/GenBank/DDBJ databases">
        <authorList>
            <person name="Li R."/>
            <person name="Bekaert M."/>
        </authorList>
    </citation>
    <scope>NUCLEOTIDE SEQUENCE [LARGE SCALE GENOMIC DNA]</scope>
    <source>
        <strain evidence="3">wild</strain>
    </source>
</reference>
<dbReference type="InterPro" id="IPR038717">
    <property type="entry name" value="Tc1-like_DDE_dom"/>
</dbReference>